<dbReference type="InterPro" id="IPR006176">
    <property type="entry name" value="3-OHacyl-CoA_DH_NAD-bd"/>
</dbReference>
<dbReference type="RefSeq" id="WP_285488132.1">
    <property type="nucleotide sequence ID" value="NZ_BSTI01000010.1"/>
</dbReference>
<dbReference type="InterPro" id="IPR008927">
    <property type="entry name" value="6-PGluconate_DH-like_C_sf"/>
</dbReference>
<dbReference type="GO" id="GO:0006631">
    <property type="term" value="P:fatty acid metabolic process"/>
    <property type="evidence" value="ECO:0007669"/>
    <property type="project" value="InterPro"/>
</dbReference>
<evidence type="ECO:0000256" key="1">
    <source>
        <dbReference type="ARBA" id="ARBA00005086"/>
    </source>
</evidence>
<feature type="compositionally biased region" description="Polar residues" evidence="4">
    <location>
        <begin position="319"/>
        <end position="329"/>
    </location>
</feature>
<proteinExistence type="inferred from homology"/>
<dbReference type="InterPro" id="IPR006108">
    <property type="entry name" value="3HC_DH_C"/>
</dbReference>
<dbReference type="PANTHER" id="PTHR48075">
    <property type="entry name" value="3-HYDROXYACYL-COA DEHYDROGENASE FAMILY PROTEIN"/>
    <property type="match status" value="1"/>
</dbReference>
<dbReference type="SUPFAM" id="SSF51735">
    <property type="entry name" value="NAD(P)-binding Rossmann-fold domains"/>
    <property type="match status" value="1"/>
</dbReference>
<dbReference type="AlphaFoldDB" id="A0A9W6VI39"/>
<dbReference type="NCBIfam" id="NF004783">
    <property type="entry name" value="PRK06129.1"/>
    <property type="match status" value="1"/>
</dbReference>
<dbReference type="Proteomes" id="UP001165136">
    <property type="component" value="Unassembled WGS sequence"/>
</dbReference>
<evidence type="ECO:0000313" key="8">
    <source>
        <dbReference type="Proteomes" id="UP001165136"/>
    </source>
</evidence>
<evidence type="ECO:0000313" key="7">
    <source>
        <dbReference type="EMBL" id="GLY67989.1"/>
    </source>
</evidence>
<evidence type="ECO:0000256" key="4">
    <source>
        <dbReference type="SAM" id="MobiDB-lite"/>
    </source>
</evidence>
<comment type="pathway">
    <text evidence="1">Lipid metabolism; butanoate metabolism.</text>
</comment>
<evidence type="ECO:0000256" key="3">
    <source>
        <dbReference type="ARBA" id="ARBA00023002"/>
    </source>
</evidence>
<dbReference type="PANTHER" id="PTHR48075:SF5">
    <property type="entry name" value="3-HYDROXYBUTYRYL-COA DEHYDROGENASE"/>
    <property type="match status" value="1"/>
</dbReference>
<dbReference type="Pfam" id="PF00725">
    <property type="entry name" value="3HCDH"/>
    <property type="match status" value="1"/>
</dbReference>
<name>A0A9W6VI39_9PSEU</name>
<dbReference type="SUPFAM" id="SSF48179">
    <property type="entry name" value="6-phosphogluconate dehydrogenase C-terminal domain-like"/>
    <property type="match status" value="1"/>
</dbReference>
<dbReference type="GO" id="GO:0070403">
    <property type="term" value="F:NAD+ binding"/>
    <property type="evidence" value="ECO:0007669"/>
    <property type="project" value="InterPro"/>
</dbReference>
<evidence type="ECO:0000256" key="2">
    <source>
        <dbReference type="ARBA" id="ARBA00009463"/>
    </source>
</evidence>
<dbReference type="InterPro" id="IPR006180">
    <property type="entry name" value="3-OHacyl-CoA_DH_CS"/>
</dbReference>
<accession>A0A9W6VI39</accession>
<comment type="similarity">
    <text evidence="2">Belongs to the 3-hydroxyacyl-CoA dehydrogenase family.</text>
</comment>
<feature type="domain" description="3-hydroxyacyl-CoA dehydrogenase NAD binding" evidence="6">
    <location>
        <begin position="2"/>
        <end position="180"/>
    </location>
</feature>
<keyword evidence="3" id="KW-0560">Oxidoreductase</keyword>
<organism evidence="7 8">
    <name type="scientific">Amycolatopsis taiwanensis</name>
    <dbReference type="NCBI Taxonomy" id="342230"/>
    <lineage>
        <taxon>Bacteria</taxon>
        <taxon>Bacillati</taxon>
        <taxon>Actinomycetota</taxon>
        <taxon>Actinomycetes</taxon>
        <taxon>Pseudonocardiales</taxon>
        <taxon>Pseudonocardiaceae</taxon>
        <taxon>Amycolatopsis</taxon>
    </lineage>
</organism>
<dbReference type="PROSITE" id="PS00067">
    <property type="entry name" value="3HCDH"/>
    <property type="match status" value="1"/>
</dbReference>
<reference evidence="7" key="1">
    <citation type="submission" date="2023-03" db="EMBL/GenBank/DDBJ databases">
        <title>Amycolatopsis taiwanensis NBRC 103393.</title>
        <authorList>
            <person name="Ichikawa N."/>
            <person name="Sato H."/>
            <person name="Tonouchi N."/>
        </authorList>
    </citation>
    <scope>NUCLEOTIDE SEQUENCE</scope>
    <source>
        <strain evidence="7">NBRC 103393</strain>
    </source>
</reference>
<evidence type="ECO:0000259" key="5">
    <source>
        <dbReference type="Pfam" id="PF00725"/>
    </source>
</evidence>
<protein>
    <submittedName>
        <fullName evidence="7">3-hydroxyacyl-CoA dehydrogenase</fullName>
    </submittedName>
</protein>
<dbReference type="InterPro" id="IPR036291">
    <property type="entry name" value="NAD(P)-bd_dom_sf"/>
</dbReference>
<gene>
    <name evidence="7" type="ORF">Atai01_46080</name>
</gene>
<feature type="region of interest" description="Disordered" evidence="4">
    <location>
        <begin position="306"/>
        <end position="329"/>
    </location>
</feature>
<dbReference type="Pfam" id="PF02737">
    <property type="entry name" value="3HCDH_N"/>
    <property type="match status" value="1"/>
</dbReference>
<dbReference type="InterPro" id="IPR013328">
    <property type="entry name" value="6PGD_dom2"/>
</dbReference>
<dbReference type="Gene3D" id="3.40.50.720">
    <property type="entry name" value="NAD(P)-binding Rossmann-like Domain"/>
    <property type="match status" value="1"/>
</dbReference>
<dbReference type="EMBL" id="BSTI01000010">
    <property type="protein sequence ID" value="GLY67989.1"/>
    <property type="molecule type" value="Genomic_DNA"/>
</dbReference>
<sequence>MTIAVAGAGSIGVAFALVFARAGREVRCWDPVPQSLDRAERDLADRLARLDSHGLLAEPADDIAARVSFCPKLDDAVRAATLVQECAPERLELKRALFAELAGITGPDVVLASSSSAIRPSVIAEELPAADRILVGHPGNPPYLIPVIEVVPSPVTSARMVEQASETYSAAGLHPVVLGREVEGFVFNRLQGALLREAYCLLRDGVASVEDIDTVVRSGLGRRWAVIGPFETVDLNTRGGIAAHAEKMGPAYARMGAERGQHDPWTPDLVAKAEAERRALLPLENWDARVRWRDEQLMALSAFEQAQGSHRVPAGDDNVSASPSDFRNP</sequence>
<dbReference type="GO" id="GO:0016616">
    <property type="term" value="F:oxidoreductase activity, acting on the CH-OH group of donors, NAD or NADP as acceptor"/>
    <property type="evidence" value="ECO:0007669"/>
    <property type="project" value="InterPro"/>
</dbReference>
<comment type="caution">
    <text evidence="7">The sequence shown here is derived from an EMBL/GenBank/DDBJ whole genome shotgun (WGS) entry which is preliminary data.</text>
</comment>
<evidence type="ECO:0000259" key="6">
    <source>
        <dbReference type="Pfam" id="PF02737"/>
    </source>
</evidence>
<keyword evidence="8" id="KW-1185">Reference proteome</keyword>
<feature type="domain" description="3-hydroxyacyl-CoA dehydrogenase C-terminal" evidence="5">
    <location>
        <begin position="184"/>
        <end position="277"/>
    </location>
</feature>
<dbReference type="Gene3D" id="1.10.1040.10">
    <property type="entry name" value="N-(1-d-carboxylethyl)-l-norvaline Dehydrogenase, domain 2"/>
    <property type="match status" value="1"/>
</dbReference>